<dbReference type="OrthoDB" id="2156220at2"/>
<gene>
    <name evidence="1" type="ORF">D3218_08915</name>
</gene>
<accession>A0A3A1WL18</accession>
<evidence type="ECO:0000313" key="1">
    <source>
        <dbReference type="EMBL" id="RIY01462.1"/>
    </source>
</evidence>
<proteinExistence type="predicted"/>
<dbReference type="InterPro" id="IPR011256">
    <property type="entry name" value="Reg_factor_effector_dom_sf"/>
</dbReference>
<dbReference type="Pfam" id="PF04832">
    <property type="entry name" value="SOUL"/>
    <property type="match status" value="1"/>
</dbReference>
<organism evidence="1 2">
    <name type="scientific">Aureimonas flava</name>
    <dbReference type="NCBI Taxonomy" id="2320271"/>
    <lineage>
        <taxon>Bacteria</taxon>
        <taxon>Pseudomonadati</taxon>
        <taxon>Pseudomonadota</taxon>
        <taxon>Alphaproteobacteria</taxon>
        <taxon>Hyphomicrobiales</taxon>
        <taxon>Aurantimonadaceae</taxon>
        <taxon>Aureimonas</taxon>
    </lineage>
</organism>
<reference evidence="2" key="1">
    <citation type="submission" date="2018-09" db="EMBL/GenBank/DDBJ databases">
        <authorList>
            <person name="Tuo L."/>
        </authorList>
    </citation>
    <scope>NUCLEOTIDE SEQUENCE [LARGE SCALE GENOMIC DNA]</scope>
    <source>
        <strain evidence="2">M2BS4Y-1</strain>
    </source>
</reference>
<evidence type="ECO:0000313" key="2">
    <source>
        <dbReference type="Proteomes" id="UP000265750"/>
    </source>
</evidence>
<sequence length="345" mass="38717">MFREKPSAYDRMSDAIGDIGERLSDLESRIVERLNPRPSKAERLRRAVDREMSRLYASSEPAYSRYLPGFLTGWSLPSADDARSGYHRARQTLADGAQEVQEQASGLGRYLPSTSSLLPSWGHQTSFRGGRGYQRGKDYLRDNPNVSTALIAGGAILAIGGAIYITKKIADHAEEPDFDVVRKDGDIEIRDYDGLVVAETVKTGYHEKARRRGFESLYDYIASNNRSGKKIAMTVPVLQQLSEGEGRTKGWAIRFIMPKKYTKASLPTPNSNDVTIHEVPAKRMVAIRFSGNFTATTASKKLMTLYNYVSDENLKQKGDPIYAFYDAPWTPGFLKRNEILIEVER</sequence>
<comment type="caution">
    <text evidence="1">The sequence shown here is derived from an EMBL/GenBank/DDBJ whole genome shotgun (WGS) entry which is preliminary data.</text>
</comment>
<name>A0A3A1WL18_9HYPH</name>
<dbReference type="PANTHER" id="PTHR11220">
    <property type="entry name" value="HEME-BINDING PROTEIN-RELATED"/>
    <property type="match status" value="1"/>
</dbReference>
<dbReference type="SUPFAM" id="SSF55136">
    <property type="entry name" value="Probable bacterial effector-binding domain"/>
    <property type="match status" value="1"/>
</dbReference>
<dbReference type="Gene3D" id="3.20.80.10">
    <property type="entry name" value="Regulatory factor, effector binding domain"/>
    <property type="match status" value="1"/>
</dbReference>
<dbReference type="Proteomes" id="UP000265750">
    <property type="component" value="Unassembled WGS sequence"/>
</dbReference>
<keyword evidence="2" id="KW-1185">Reference proteome</keyword>
<protein>
    <submittedName>
        <fullName evidence="1">Heme-binding protein</fullName>
    </submittedName>
</protein>
<dbReference type="PANTHER" id="PTHR11220:SF58">
    <property type="entry name" value="SOUL HEME-BINDING FAMILY PROTEIN"/>
    <property type="match status" value="1"/>
</dbReference>
<dbReference type="InterPro" id="IPR006917">
    <property type="entry name" value="SOUL_heme-bd"/>
</dbReference>
<dbReference type="EMBL" id="QYRN01000004">
    <property type="protein sequence ID" value="RIY01462.1"/>
    <property type="molecule type" value="Genomic_DNA"/>
</dbReference>
<dbReference type="RefSeq" id="WP_119539649.1">
    <property type="nucleotide sequence ID" value="NZ_QYRN01000004.1"/>
</dbReference>
<dbReference type="AlphaFoldDB" id="A0A3A1WL18"/>